<keyword evidence="2" id="KW-0347">Helicase</keyword>
<dbReference type="RefSeq" id="WP_206848596.1">
    <property type="nucleotide sequence ID" value="NZ_CP065956.1"/>
</dbReference>
<dbReference type="InterPro" id="IPR027417">
    <property type="entry name" value="P-loop_NTPase"/>
</dbReference>
<evidence type="ECO:0000313" key="2">
    <source>
        <dbReference type="EMBL" id="QSR87776.1"/>
    </source>
</evidence>
<keyword evidence="2" id="KW-0067">ATP-binding</keyword>
<dbReference type="Proteomes" id="UP000663088">
    <property type="component" value="Chromosome"/>
</dbReference>
<sequence length="42" mass="4789">MIDECHRSRSGTWCEILNHFGSALHFGMTAMSKQDESIDIYA</sequence>
<reference evidence="2 3" key="1">
    <citation type="submission" date="2020-12" db="EMBL/GenBank/DDBJ databases">
        <authorList>
            <person name="Awala S.I."/>
            <person name="Gwak J.-H."/>
            <person name="Kim S.-J."/>
            <person name="Rhee S.-K."/>
        </authorList>
    </citation>
    <scope>NUCLEOTIDE SEQUENCE [LARGE SCALE GENOMIC DNA]</scope>
    <source>
        <strain evidence="2 3">IT5</strain>
    </source>
</reference>
<name>A0ABX7PYZ5_9BACT</name>
<proteinExistence type="predicted"/>
<protein>
    <submittedName>
        <fullName evidence="2">DEAD/DEAH box helicase family protein</fullName>
    </submittedName>
</protein>
<keyword evidence="3" id="KW-1185">Reference proteome</keyword>
<evidence type="ECO:0000259" key="1">
    <source>
        <dbReference type="Pfam" id="PF04851"/>
    </source>
</evidence>
<dbReference type="InterPro" id="IPR006935">
    <property type="entry name" value="Helicase/UvrB_N"/>
</dbReference>
<dbReference type="Gene3D" id="3.40.50.300">
    <property type="entry name" value="P-loop containing nucleotide triphosphate hydrolases"/>
    <property type="match status" value="1"/>
</dbReference>
<keyword evidence="2" id="KW-0547">Nucleotide-binding</keyword>
<dbReference type="GO" id="GO:0004386">
    <property type="term" value="F:helicase activity"/>
    <property type="evidence" value="ECO:0007669"/>
    <property type="project" value="UniProtKB-KW"/>
</dbReference>
<feature type="domain" description="Helicase/UvrB N-terminal" evidence="1">
    <location>
        <begin position="2"/>
        <end position="31"/>
    </location>
</feature>
<keyword evidence="2" id="KW-0378">Hydrolase</keyword>
<organism evidence="2 3">
    <name type="scientific">Candidatus Methylacidiphilum infernorum</name>
    <dbReference type="NCBI Taxonomy" id="511746"/>
    <lineage>
        <taxon>Bacteria</taxon>
        <taxon>Pseudomonadati</taxon>
        <taxon>Verrucomicrobiota</taxon>
        <taxon>Methylacidiphilae</taxon>
        <taxon>Methylacidiphilales</taxon>
        <taxon>Methylacidiphilaceae</taxon>
        <taxon>Methylacidiphilum (ex Ratnadevi et al. 2023)</taxon>
    </lineage>
</organism>
<dbReference type="Pfam" id="PF04851">
    <property type="entry name" value="ResIII"/>
    <property type="match status" value="1"/>
</dbReference>
<dbReference type="EMBL" id="CP065956">
    <property type="protein sequence ID" value="QSR87776.1"/>
    <property type="molecule type" value="Genomic_DNA"/>
</dbReference>
<gene>
    <name evidence="2" type="ORF">EM20IM_06170</name>
</gene>
<accession>A0ABX7PYZ5</accession>
<evidence type="ECO:0000313" key="3">
    <source>
        <dbReference type="Proteomes" id="UP000663088"/>
    </source>
</evidence>